<dbReference type="Ensembl" id="ENSECRT00000023961.1">
    <property type="protein sequence ID" value="ENSECRP00000023457.1"/>
    <property type="gene ID" value="ENSECRG00000015880.1"/>
</dbReference>
<evidence type="ECO:0000256" key="7">
    <source>
        <dbReference type="ARBA" id="ARBA00023198"/>
    </source>
</evidence>
<protein>
    <submittedName>
        <fullName evidence="10">Nucleotide-binding oligomerization domain-containing protein 2-like</fullName>
    </submittedName>
</protein>
<evidence type="ECO:0000256" key="3">
    <source>
        <dbReference type="ARBA" id="ARBA00022588"/>
    </source>
</evidence>
<dbReference type="GeneTree" id="ENSGT00940000168817"/>
<dbReference type="Pfam" id="PF05729">
    <property type="entry name" value="NACHT"/>
    <property type="match status" value="1"/>
</dbReference>
<feature type="domain" description="CARD" evidence="8">
    <location>
        <begin position="4"/>
        <end position="79"/>
    </location>
</feature>
<dbReference type="Proteomes" id="UP000694620">
    <property type="component" value="Unassembled WGS sequence"/>
</dbReference>
<evidence type="ECO:0000256" key="1">
    <source>
        <dbReference type="ARBA" id="ARBA00004496"/>
    </source>
</evidence>
<dbReference type="InterPro" id="IPR007111">
    <property type="entry name" value="NACHT_NTPase"/>
</dbReference>
<dbReference type="PROSITE" id="PS50837">
    <property type="entry name" value="NACHT"/>
    <property type="match status" value="1"/>
</dbReference>
<sequence length="667" mass="77056">MASTKQGARDFINSNWEKAVVGLNHIQLLLPELRTSRVLDEYEISAIDSCNERFEKNRTLLGMLIKKGNAACEVFLNLLDKGRKLSLDDRAHDWIDHFSFDASGPYRAQLKLAAREIVESKWKDSRKLLANYVKELQFKYTPLILVSDVSDVYPESKYQKSRKKKCKRYIPKEEKPINVMDLLTMKEKKILLVGKPGIGKTFCVLQLLNLWAESDEDTLYVFYFDAKKVRQVGDSADMRSLLFSYCKPDTMIENDILSDIENGKANVLIIFDSFDEIFQTFHDQKIEQIIDRILDKSYLKEAKVILTCRSSADECELSDWADCTLKVRGFGEKSISEYFKTTLEGQSVLEEIMEIYKKNINVFSLCHVPQYAFVVVCCMFNKDCIGLQQKISSMMPPSTVTNLYVHIFRYCVGQHMLKMACSKKGKVDNYITQNKSDIMILARKAFDGIISKSVNLIDCQLEEMHCESIKQCFLVSTSVDDTLTSKETCFAFLHNTMQEFFAALWILENKNNIRDTFQRYFNAGENHLKYVIFFLCGFLDRKNFKLMTSLFQEDLPKVISEPLFHNITEFIQSAEVDIGEEEIILFACQCLYEAQSTKECVQVLEAIDFEFCLEDEDIDPYQSHAVIYVVNEAIKEKYSYLEITDFGLLNLGYKLLFECTESSRAFG</sequence>
<organism evidence="10 11">
    <name type="scientific">Erpetoichthys calabaricus</name>
    <name type="common">Rope fish</name>
    <name type="synonym">Calamoichthys calabaricus</name>
    <dbReference type="NCBI Taxonomy" id="27687"/>
    <lineage>
        <taxon>Eukaryota</taxon>
        <taxon>Metazoa</taxon>
        <taxon>Chordata</taxon>
        <taxon>Craniata</taxon>
        <taxon>Vertebrata</taxon>
        <taxon>Euteleostomi</taxon>
        <taxon>Actinopterygii</taxon>
        <taxon>Polypteriformes</taxon>
        <taxon>Polypteridae</taxon>
        <taxon>Erpetoichthys</taxon>
    </lineage>
</organism>
<keyword evidence="3" id="KW-0399">Innate immunity</keyword>
<dbReference type="PANTHER" id="PTHR45690">
    <property type="entry name" value="NACHT, LRR AND PYD DOMAINS-CONTAINING PROTEIN 12"/>
    <property type="match status" value="1"/>
</dbReference>
<dbReference type="InterPro" id="IPR027417">
    <property type="entry name" value="P-loop_NTPase"/>
</dbReference>
<evidence type="ECO:0000259" key="9">
    <source>
        <dbReference type="PROSITE" id="PS50837"/>
    </source>
</evidence>
<keyword evidence="5" id="KW-0832">Ubl conjugation</keyword>
<dbReference type="InterPro" id="IPR041267">
    <property type="entry name" value="NLRP_HD2"/>
</dbReference>
<feature type="domain" description="NACHT" evidence="9">
    <location>
        <begin position="188"/>
        <end position="312"/>
    </location>
</feature>
<dbReference type="PANTHER" id="PTHR45690:SF19">
    <property type="entry name" value="NACHT, LRR AND PYD DOMAINS-CONTAINING PROTEIN 3"/>
    <property type="match status" value="1"/>
</dbReference>
<accession>A0A8C4T349</accession>
<reference evidence="10" key="2">
    <citation type="submission" date="2025-09" db="UniProtKB">
        <authorList>
            <consortium name="Ensembl"/>
        </authorList>
    </citation>
    <scope>IDENTIFICATION</scope>
</reference>
<dbReference type="InterPro" id="IPR050637">
    <property type="entry name" value="NLRP_innate_immun_reg"/>
</dbReference>
<dbReference type="GO" id="GO:0045087">
    <property type="term" value="P:innate immune response"/>
    <property type="evidence" value="ECO:0007669"/>
    <property type="project" value="UniProtKB-KW"/>
</dbReference>
<evidence type="ECO:0000259" key="8">
    <source>
        <dbReference type="PROSITE" id="PS50209"/>
    </source>
</evidence>
<dbReference type="SUPFAM" id="SSF52540">
    <property type="entry name" value="P-loop containing nucleoside triphosphate hydrolases"/>
    <property type="match status" value="1"/>
</dbReference>
<keyword evidence="2" id="KW-0963">Cytoplasm</keyword>
<dbReference type="InterPro" id="IPR011029">
    <property type="entry name" value="DEATH-like_dom_sf"/>
</dbReference>
<dbReference type="GO" id="GO:0061702">
    <property type="term" value="C:canonical inflammasome complex"/>
    <property type="evidence" value="ECO:0007669"/>
    <property type="project" value="UniProtKB-SubCell"/>
</dbReference>
<keyword evidence="11" id="KW-1185">Reference proteome</keyword>
<dbReference type="Pfam" id="PF17776">
    <property type="entry name" value="NLRC4_HD2"/>
    <property type="match status" value="1"/>
</dbReference>
<reference evidence="10" key="1">
    <citation type="submission" date="2025-08" db="UniProtKB">
        <authorList>
            <consortium name="Ensembl"/>
        </authorList>
    </citation>
    <scope>IDENTIFICATION</scope>
</reference>
<evidence type="ECO:0000256" key="5">
    <source>
        <dbReference type="ARBA" id="ARBA00022843"/>
    </source>
</evidence>
<keyword evidence="7" id="KW-0395">Inflammatory response</keyword>
<dbReference type="Gene3D" id="3.40.50.300">
    <property type="entry name" value="P-loop containing nucleotide triphosphate hydrolases"/>
    <property type="match status" value="1"/>
</dbReference>
<comment type="subcellular location">
    <subcellularLocation>
        <location evidence="1">Cytoplasm</location>
    </subcellularLocation>
</comment>
<proteinExistence type="predicted"/>
<evidence type="ECO:0000313" key="11">
    <source>
        <dbReference type="Proteomes" id="UP000694620"/>
    </source>
</evidence>
<evidence type="ECO:0000256" key="4">
    <source>
        <dbReference type="ARBA" id="ARBA00022737"/>
    </source>
</evidence>
<dbReference type="AlphaFoldDB" id="A0A8C4T349"/>
<evidence type="ECO:0000313" key="10">
    <source>
        <dbReference type="Ensembl" id="ENSECRP00000023457.1"/>
    </source>
</evidence>
<dbReference type="CDD" id="cd01671">
    <property type="entry name" value="CARD"/>
    <property type="match status" value="1"/>
</dbReference>
<dbReference type="PROSITE" id="PS50209">
    <property type="entry name" value="CARD"/>
    <property type="match status" value="1"/>
</dbReference>
<name>A0A8C4T349_ERPCA</name>
<dbReference type="GO" id="GO:0042981">
    <property type="term" value="P:regulation of apoptotic process"/>
    <property type="evidence" value="ECO:0007669"/>
    <property type="project" value="InterPro"/>
</dbReference>
<evidence type="ECO:0000256" key="6">
    <source>
        <dbReference type="ARBA" id="ARBA00022859"/>
    </source>
</evidence>
<evidence type="ECO:0000256" key="2">
    <source>
        <dbReference type="ARBA" id="ARBA00022490"/>
    </source>
</evidence>
<dbReference type="Gene3D" id="1.10.533.10">
    <property type="entry name" value="Death Domain, Fas"/>
    <property type="match status" value="1"/>
</dbReference>
<dbReference type="Pfam" id="PF00619">
    <property type="entry name" value="CARD"/>
    <property type="match status" value="1"/>
</dbReference>
<keyword evidence="6" id="KW-0391">Immunity</keyword>
<dbReference type="SUPFAM" id="SSF47986">
    <property type="entry name" value="DEATH domain"/>
    <property type="match status" value="1"/>
</dbReference>
<dbReference type="InterPro" id="IPR001315">
    <property type="entry name" value="CARD"/>
</dbReference>
<keyword evidence="4" id="KW-0677">Repeat</keyword>